<organism evidence="1 2">
    <name type="scientific">Pantoea ananas</name>
    <name type="common">Erwinia uredovora</name>
    <dbReference type="NCBI Taxonomy" id="553"/>
    <lineage>
        <taxon>Bacteria</taxon>
        <taxon>Pseudomonadati</taxon>
        <taxon>Pseudomonadota</taxon>
        <taxon>Gammaproteobacteria</taxon>
        <taxon>Enterobacterales</taxon>
        <taxon>Erwiniaceae</taxon>
        <taxon>Pantoea</taxon>
    </lineage>
</organism>
<dbReference type="Proteomes" id="UP000663901">
    <property type="component" value="Chromosome"/>
</dbReference>
<dbReference type="InterPro" id="IPR044929">
    <property type="entry name" value="DNA/RNA_non-sp_Endonuclease_sf"/>
</dbReference>
<dbReference type="SUPFAM" id="SSF54060">
    <property type="entry name" value="His-Me finger endonucleases"/>
    <property type="match status" value="1"/>
</dbReference>
<keyword evidence="1" id="KW-0378">Hydrolase</keyword>
<evidence type="ECO:0000313" key="2">
    <source>
        <dbReference type="Proteomes" id="UP000663901"/>
    </source>
</evidence>
<evidence type="ECO:0000313" key="1">
    <source>
        <dbReference type="EMBL" id="QTC45510.1"/>
    </source>
</evidence>
<keyword evidence="1" id="KW-0540">Nuclease</keyword>
<reference evidence="1" key="1">
    <citation type="submission" date="2020-07" db="EMBL/GenBank/DDBJ databases">
        <title>Genome Sequences for Panteoa spp. that cause Center Rot in Onions.</title>
        <authorList>
            <person name="Asselin J.A."/>
            <person name="Helmann T."/>
            <person name="Beer S."/>
            <person name="Stodghill P."/>
        </authorList>
    </citation>
    <scope>NUCLEOTIDE SEQUENCE</scope>
    <source>
        <strain evidence="1">OC5a</strain>
    </source>
</reference>
<dbReference type="Gene3D" id="3.40.570.10">
    <property type="entry name" value="Extracellular Endonuclease, subunit A"/>
    <property type="match status" value="1"/>
</dbReference>
<proteinExistence type="predicted"/>
<dbReference type="InterPro" id="IPR044927">
    <property type="entry name" value="Endonuclea_NS_2"/>
</dbReference>
<protein>
    <submittedName>
        <fullName evidence="1">DNA/RNA non-specific endonuclease</fullName>
    </submittedName>
</protein>
<sequence>MEDLSLKQQEEMIAVCASNAPACKEKYGDIPANGMLVREAIDRVLGDDVPSKMKNDMSSLLAQQIEAEGVVSSTEFASQLQSRYGIDPQRAAILAGAALGAITGGMGKGGKPGPEAAGKNIVIVDSGKKGAWNKTMNNPEPNTVYKVDGNKTFQTDTQGRTSLAEGTLSWTKNDRNGYQQCKAGKCGNPGDEGGHLIASIFNGPGEKLNLVPMDGNLNKGVWKQMENTWANALKDGKQVNVKIEPVYIGDSKRPDSFSVTYSINGARPVIRDISNTPGGVK</sequence>
<keyword evidence="1" id="KW-0255">Endonuclease</keyword>
<dbReference type="AlphaFoldDB" id="A0A8A4K7I6"/>
<dbReference type="InterPro" id="IPR044925">
    <property type="entry name" value="His-Me_finger_sf"/>
</dbReference>
<name>A0A8A4K7I6_PANAN</name>
<dbReference type="GO" id="GO:0004519">
    <property type="term" value="F:endonuclease activity"/>
    <property type="evidence" value="ECO:0007669"/>
    <property type="project" value="UniProtKB-KW"/>
</dbReference>
<dbReference type="RefSeq" id="WP_105080599.1">
    <property type="nucleotide sequence ID" value="NZ_QGTO01000006.1"/>
</dbReference>
<gene>
    <name evidence="1" type="ORF">H0Z12_17695</name>
</gene>
<dbReference type="EMBL" id="CP059084">
    <property type="protein sequence ID" value="QTC45510.1"/>
    <property type="molecule type" value="Genomic_DNA"/>
</dbReference>
<dbReference type="Pfam" id="PF13930">
    <property type="entry name" value="Endonuclea_NS_2"/>
    <property type="match status" value="1"/>
</dbReference>
<accession>A0A8A4K7I6</accession>